<dbReference type="PANTHER" id="PTHR45896:SF1">
    <property type="entry name" value="N-ALPHA-ACETYLTRANSFERASE 30"/>
    <property type="match status" value="1"/>
</dbReference>
<proteinExistence type="inferred from homology"/>
<dbReference type="PANTHER" id="PTHR45896">
    <property type="entry name" value="N-ALPHA-ACETYLTRANSFERASE 30"/>
    <property type="match status" value="1"/>
</dbReference>
<dbReference type="PROSITE" id="PS51186">
    <property type="entry name" value="GNAT"/>
    <property type="match status" value="1"/>
</dbReference>
<name>A0A5J4NIY7_9TREM</name>
<feature type="domain" description="N-acetyltransferase" evidence="4">
    <location>
        <begin position="39"/>
        <end position="200"/>
    </location>
</feature>
<protein>
    <submittedName>
        <fullName evidence="5">N-alpha-acetyltransferase 30</fullName>
    </submittedName>
</protein>
<dbReference type="GO" id="GO:0004596">
    <property type="term" value="F:protein-N-terminal amino-acid acetyltransferase activity"/>
    <property type="evidence" value="ECO:0007669"/>
    <property type="project" value="InterPro"/>
</dbReference>
<dbReference type="InterPro" id="IPR016181">
    <property type="entry name" value="Acyl_CoA_acyltransferase"/>
</dbReference>
<evidence type="ECO:0000256" key="2">
    <source>
        <dbReference type="ARBA" id="ARBA00023315"/>
    </source>
</evidence>
<gene>
    <name evidence="5" type="ORF">DEA37_0009251</name>
</gene>
<keyword evidence="1 5" id="KW-0808">Transferase</keyword>
<organism evidence="5 6">
    <name type="scientific">Paragonimus westermani</name>
    <dbReference type="NCBI Taxonomy" id="34504"/>
    <lineage>
        <taxon>Eukaryota</taxon>
        <taxon>Metazoa</taxon>
        <taxon>Spiralia</taxon>
        <taxon>Lophotrochozoa</taxon>
        <taxon>Platyhelminthes</taxon>
        <taxon>Trematoda</taxon>
        <taxon>Digenea</taxon>
        <taxon>Plagiorchiida</taxon>
        <taxon>Troglotremata</taxon>
        <taxon>Troglotrematidae</taxon>
        <taxon>Paragonimus</taxon>
    </lineage>
</organism>
<dbReference type="Gene3D" id="3.40.630.30">
    <property type="match status" value="1"/>
</dbReference>
<dbReference type="InterPro" id="IPR000182">
    <property type="entry name" value="GNAT_dom"/>
</dbReference>
<keyword evidence="6" id="KW-1185">Reference proteome</keyword>
<comment type="similarity">
    <text evidence="3">Belongs to the acetyltransferase family. MAK3 subfamily.</text>
</comment>
<dbReference type="AlphaFoldDB" id="A0A5J4NIY7"/>
<dbReference type="GO" id="GO:0031417">
    <property type="term" value="C:NatC complex"/>
    <property type="evidence" value="ECO:0007669"/>
    <property type="project" value="TreeGrafter"/>
</dbReference>
<evidence type="ECO:0000313" key="6">
    <source>
        <dbReference type="Proteomes" id="UP000324629"/>
    </source>
</evidence>
<keyword evidence="2" id="KW-0012">Acyltransferase</keyword>
<dbReference type="CDD" id="cd04301">
    <property type="entry name" value="NAT_SF"/>
    <property type="match status" value="1"/>
</dbReference>
<dbReference type="Pfam" id="PF00583">
    <property type="entry name" value="Acetyltransf_1"/>
    <property type="match status" value="1"/>
</dbReference>
<dbReference type="SUPFAM" id="SSF55729">
    <property type="entry name" value="Acyl-CoA N-acyltransferases (Nat)"/>
    <property type="match status" value="1"/>
</dbReference>
<sequence>MTEHCEAILSSGLEDLNITDTPFDPTPQPILFIDHANNTEFRQYRDEEDLQRIIPLISKDLSEPYSIYTYRYFIYQWPKLCLLAFCKGECVGTIVCKLEPYATNLLRGYIAMLVVKDGHRRKGIGSRLVQLAVDLMIENKCDEVSCSCELSGWPYDYPFIMKLHTIFAVINLYAFSMPFSQRNAPAILTHGRAVFMWSHN</sequence>
<dbReference type="EMBL" id="QNGE01002470">
    <property type="protein sequence ID" value="KAA3675527.1"/>
    <property type="molecule type" value="Genomic_DNA"/>
</dbReference>
<evidence type="ECO:0000256" key="3">
    <source>
        <dbReference type="ARBA" id="ARBA00024025"/>
    </source>
</evidence>
<evidence type="ECO:0000259" key="4">
    <source>
        <dbReference type="PROSITE" id="PS51186"/>
    </source>
</evidence>
<dbReference type="Proteomes" id="UP000324629">
    <property type="component" value="Unassembled WGS sequence"/>
</dbReference>
<accession>A0A5J4NIY7</accession>
<evidence type="ECO:0000313" key="5">
    <source>
        <dbReference type="EMBL" id="KAA3675527.1"/>
    </source>
</evidence>
<evidence type="ECO:0000256" key="1">
    <source>
        <dbReference type="ARBA" id="ARBA00022679"/>
    </source>
</evidence>
<comment type="caution">
    <text evidence="5">The sequence shown here is derived from an EMBL/GenBank/DDBJ whole genome shotgun (WGS) entry which is preliminary data.</text>
</comment>
<dbReference type="InterPro" id="IPR044542">
    <property type="entry name" value="NAA30-like"/>
</dbReference>
<reference evidence="5 6" key="1">
    <citation type="journal article" date="2019" name="Gigascience">
        <title>Whole-genome sequence of the oriental lung fluke Paragonimus westermani.</title>
        <authorList>
            <person name="Oey H."/>
            <person name="Zakrzewski M."/>
            <person name="Narain K."/>
            <person name="Devi K.R."/>
            <person name="Agatsuma T."/>
            <person name="Nawaratna S."/>
            <person name="Gobert G.N."/>
            <person name="Jones M.K."/>
            <person name="Ragan M.A."/>
            <person name="McManus D.P."/>
            <person name="Krause L."/>
        </authorList>
    </citation>
    <scope>NUCLEOTIDE SEQUENCE [LARGE SCALE GENOMIC DNA]</scope>
    <source>
        <strain evidence="5 6">IND2009</strain>
    </source>
</reference>